<evidence type="ECO:0000259" key="13">
    <source>
        <dbReference type="PROSITE" id="PS52019"/>
    </source>
</evidence>
<dbReference type="InterPro" id="IPR036291">
    <property type="entry name" value="NAD(P)-bd_dom_sf"/>
</dbReference>
<evidence type="ECO:0000259" key="11">
    <source>
        <dbReference type="PROSITE" id="PS50075"/>
    </source>
</evidence>
<evidence type="ECO:0000256" key="10">
    <source>
        <dbReference type="SAM" id="MobiDB-lite"/>
    </source>
</evidence>
<dbReference type="SMART" id="SM00825">
    <property type="entry name" value="PKS_KS"/>
    <property type="match status" value="1"/>
</dbReference>
<evidence type="ECO:0000256" key="2">
    <source>
        <dbReference type="ARBA" id="ARBA00022553"/>
    </source>
</evidence>
<evidence type="ECO:0000259" key="12">
    <source>
        <dbReference type="PROSITE" id="PS52004"/>
    </source>
</evidence>
<dbReference type="Pfam" id="PF21089">
    <property type="entry name" value="PKS_DH_N"/>
    <property type="match status" value="1"/>
</dbReference>
<dbReference type="InterPro" id="IPR049900">
    <property type="entry name" value="PKS_mFAS_DH"/>
</dbReference>
<dbReference type="InterPro" id="IPR049551">
    <property type="entry name" value="PKS_DH_C"/>
</dbReference>
<keyword evidence="1" id="KW-0596">Phosphopantetheine</keyword>
<dbReference type="CDD" id="cd00833">
    <property type="entry name" value="PKS"/>
    <property type="match status" value="1"/>
</dbReference>
<dbReference type="InterPro" id="IPR032821">
    <property type="entry name" value="PKS_assoc"/>
</dbReference>
<dbReference type="InterPro" id="IPR013217">
    <property type="entry name" value="Methyltransf_12"/>
</dbReference>
<dbReference type="InterPro" id="IPR001242">
    <property type="entry name" value="Condensation_dom"/>
</dbReference>
<dbReference type="SUPFAM" id="SSF52151">
    <property type="entry name" value="FabD/lysophospholipase-like"/>
    <property type="match status" value="1"/>
</dbReference>
<dbReference type="Gene3D" id="3.30.559.10">
    <property type="entry name" value="Chloramphenicol acetyltransferase-like domain"/>
    <property type="match status" value="1"/>
</dbReference>
<accession>A0AAN6Y4G3</accession>
<dbReference type="InterPro" id="IPR036736">
    <property type="entry name" value="ACP-like_sf"/>
</dbReference>
<evidence type="ECO:0000313" key="15">
    <source>
        <dbReference type="Proteomes" id="UP001301769"/>
    </source>
</evidence>
<dbReference type="Gene3D" id="3.40.50.150">
    <property type="entry name" value="Vaccinia Virus protein VP39"/>
    <property type="match status" value="1"/>
</dbReference>
<evidence type="ECO:0000256" key="4">
    <source>
        <dbReference type="ARBA" id="ARBA00022603"/>
    </source>
</evidence>
<dbReference type="InterPro" id="IPR020806">
    <property type="entry name" value="PKS_PP-bd"/>
</dbReference>
<dbReference type="InterPro" id="IPR057326">
    <property type="entry name" value="KR_dom"/>
</dbReference>
<dbReference type="Pfam" id="PF14765">
    <property type="entry name" value="PS-DH"/>
    <property type="match status" value="1"/>
</dbReference>
<dbReference type="GO" id="GO:0032259">
    <property type="term" value="P:methylation"/>
    <property type="evidence" value="ECO:0007669"/>
    <property type="project" value="UniProtKB-KW"/>
</dbReference>
<dbReference type="GO" id="GO:0009403">
    <property type="term" value="P:toxin biosynthetic process"/>
    <property type="evidence" value="ECO:0007669"/>
    <property type="project" value="UniProtKB-ARBA"/>
</dbReference>
<dbReference type="Pfam" id="PF16197">
    <property type="entry name" value="KAsynt_C_assoc"/>
    <property type="match status" value="1"/>
</dbReference>
<dbReference type="InterPro" id="IPR020841">
    <property type="entry name" value="PKS_Beta-ketoAc_synthase_dom"/>
</dbReference>
<dbReference type="InterPro" id="IPR014031">
    <property type="entry name" value="Ketoacyl_synth_C"/>
</dbReference>
<evidence type="ECO:0000256" key="7">
    <source>
        <dbReference type="ARBA" id="ARBA00023002"/>
    </source>
</evidence>
<dbReference type="InterPro" id="IPR013968">
    <property type="entry name" value="PKS_KR"/>
</dbReference>
<feature type="domain" description="PKS/mFAS DH" evidence="13">
    <location>
        <begin position="1000"/>
        <end position="1326"/>
    </location>
</feature>
<dbReference type="InterPro" id="IPR013120">
    <property type="entry name" value="FAR_NAD-bd"/>
</dbReference>
<keyword evidence="15" id="KW-1185">Reference proteome</keyword>
<feature type="region of interest" description="C-terminal hotdog fold" evidence="9">
    <location>
        <begin position="1169"/>
        <end position="1326"/>
    </location>
</feature>
<dbReference type="InterPro" id="IPR042099">
    <property type="entry name" value="ANL_N_sf"/>
</dbReference>
<dbReference type="GO" id="GO:0004312">
    <property type="term" value="F:fatty acid synthase activity"/>
    <property type="evidence" value="ECO:0007669"/>
    <property type="project" value="TreeGrafter"/>
</dbReference>
<dbReference type="PANTHER" id="PTHR43775">
    <property type="entry name" value="FATTY ACID SYNTHASE"/>
    <property type="match status" value="1"/>
</dbReference>
<dbReference type="InterPro" id="IPR001227">
    <property type="entry name" value="Ac_transferase_dom_sf"/>
</dbReference>
<dbReference type="SUPFAM" id="SSF56801">
    <property type="entry name" value="Acetyl-CoA synthetase-like"/>
    <property type="match status" value="1"/>
</dbReference>
<dbReference type="SUPFAM" id="SSF52777">
    <property type="entry name" value="CoA-dependent acyltransferases"/>
    <property type="match status" value="2"/>
</dbReference>
<dbReference type="Pfam" id="PF08242">
    <property type="entry name" value="Methyltransf_12"/>
    <property type="match status" value="1"/>
</dbReference>
<feature type="active site" description="Proton acceptor; for dehydratase activity" evidence="9">
    <location>
        <position position="1034"/>
    </location>
</feature>
<dbReference type="GO" id="GO:0004315">
    <property type="term" value="F:3-oxoacyl-[acyl-carrier-protein] synthase activity"/>
    <property type="evidence" value="ECO:0007669"/>
    <property type="project" value="InterPro"/>
</dbReference>
<name>A0AAN6Y4G3_9PEZI</name>
<comment type="caution">
    <text evidence="14">The sequence shown here is derived from an EMBL/GenBank/DDBJ whole genome shotgun (WGS) entry which is preliminary data.</text>
</comment>
<dbReference type="Gene3D" id="1.10.1200.10">
    <property type="entry name" value="ACP-like"/>
    <property type="match status" value="1"/>
</dbReference>
<dbReference type="SUPFAM" id="SSF51735">
    <property type="entry name" value="NAD(P)-binding Rossmann-fold domains"/>
    <property type="match status" value="2"/>
</dbReference>
<keyword evidence="5 14" id="KW-0808">Transferase</keyword>
<sequence>METSQSYRDEPIAIVGTACRFPGGCSSPSKLWDLYKQPRDVLSEIPHDRFNADRFYHPDPAHPGTSNVRHSYVLSEDHRLFDAQFFGVKASEASAMDPQHRILLEVAYEALEAAGQPLEHVQGSAMGVFVGLMSADYSDRLSQDINNVPTYIASGTARSTLSNRVSYAFDLQGPSMTIDTACSSSLVALHQAVSSLRRGESSPGAIVAGTNLLLSPEPYVAGAKLNMLSSSGRSKMWDKDADGYGRGDGFAVLVLKTLSRAIADNDHIECVIRETGVNQDGHTRGITMPSARAQESLIRATYARAGLDIGREEDRPQYFEAHGTGTPTGDPIEAEAISSVFFKKEDQRNDTKPSSCLYVGSGKTILGHSEGTAGVAGVLRATLALQNATIPPNLLLGEISPGVAPFYNRLKIVKEAKPWPARHGRPKRASVNSFGFGGTNAHAILESFHDHQKDENEPGNFIMPFTFSAASESSLKESLLAFENFLDENANTSLLDLAWTLSTRRTTLPSRISVAALDRHDLIAKLQEASNSAIKYASASTKDTQLLAIFTGQGAQWATMGASLLKYDNSFLKSRLNELQDALDTLPTPHAPSWTLLEELLKTPETSRIHEAEISQPLCTAIQILLVDLFNAAKIEISAVIGHSSGEIAAAYAAGFISGRDAVRIAYYRGYFMSSSSCTQLNGAMLAAGITPHDAKELCGLPTLEGRICVAARNSPTSVTLSGDLDAIQDAREILEDEGKFARLLRVEKAYHSHHMASPAQRYVEALEGLDIEVLSPCTSSLSLQRPVWISTVVEETTAKVMKLPLGNRNKFLLSAQYWGDNMVKPVFFHEAVEYYCQALGQKRQATKSAGGGGGPLHDLAIMEIGPHPALKKPTLDTVQLVLDDTKSDDEIPYISTLSRNCNDVEAFSQALGSLWTILGSSSNSAKGVDFNSLYTCLYSCGSSSITDTASHSKDKQPYRPPRVVKNLPTYSWQHDRVYWHESRHTKALRNGGVNSSQPNSLLGVVCPDVISTTVSGSNTTNAKRSELDWLHGHKVQGSVVFPAAGYIAAVMEAVGDMFGPQGSIQLVEVADFVITKALVFPDASASSNNGSTSVDGVETMLSMRLLKEEVEEHFTFFFSFSSDSNRSGASDTSFAENASGKVTVFLDAEADGNHDLLPSPSTIQPPQGQRFVDVNRQEFYTWAREIGYEYDGEFMGLINTRRRLDQASGDILLPRNTLLLHPAVLDCAIQSMLLAYCYPGDNRMRSLHMPTRIDRLSVDLTRLQEEMTGAQPSLPFQASVDAPQDDASRGLDIVGDAQVYSADQSRTLIQLQGLHITPLVKPSAKTDVKLFLDMTWGPQRPTGARLTWDDDKDFTELATTVISPHPTTLASLTERLAYYYIQRLALEFPPEKRATLDLLSSHHSRLLEYADHVVAWVESGTHPYVSAGAQVNLEVTDIGHVMSQYPSSIDLKVIKAVGEGLSSAIRGENNILEVMRQGDDSNSKKKTSAMMDDFYASSLGMPKYLQEVARLVGQISHRFAHMNILEIGAGSGATTDSVLGALDDAFSSYTFSDISSGYFAQARDRFSGDSDSRSNILFKVLDIEKDIPEQGFIEGSYDVVIASLVLHATRDLSATMSNVRRLLRPGGYLVLLEVTNNNSLRVGLVSGGLPGWWLGGEHDGRIMSPCVSAREWERIAAETGGFSPIEAMTPHDDRVSVPLSVLVLQAVDDRTRLLSDPLDHLCLPTTNIRPDSDMLTIVGGTAEAVIKLDSMLSKFYRHITHISSLEELAASSEQGSSALLSLVGLYVDTQPAIFQTMTRKTLEALQQVFREHKTILWVTSGARTGDSPYNNMLVGLQRSVALELRTGSDEEDKVAHSRVLDFDQHMMANSLSHSAFEIEEIIATRLLQIELEAALHANDRQLDELLWSTEPEQFVKGYEIQIPRLRAANAKNDRYNSARRPGLVRHVALNPADAVISVVRTEHAGATSAYSLEVTPHQEGLHAPRSHLGVQLEHLVTVRPVYSLLQPVTLAESGVVGYLSIAAVQENRLAIVLTDDLKSQLIIPPQLILDLPDSPSTKEDSSMLELLLSLQVHLLARRIVHARVAMVDHGTLAVLDPGEELGRALFDLFVPHSSQMLLLLTTKPPSSSALPWIHLHPRSTKSSIRRILPSNVSVFVDMTTSYASADSGGVSTLLLASLPAGCRTLRCPVFLADHAARNLSDQDPLRLQEATEVLKQAWMACLGSLDNLNRHTADALPLVTLDDIASKNIATGNFRIPQPRVLSWPSSTEESTISVPAQPASCSTQFSPSKTYWLAGLTSDLGLSLAEWMASRGARHIALSSRNPNVDPHWISYMAATHDGCRVKILHSYDATSRQSVEATHALISSTMPPIGGVAQGAMVLHDALFLNPMGSSGSVSSSYFDRFNAVLEPKVQGSMYLDEMFSQPAHEKQDLDFFIMFSSLAYVVGNRGQSAYTAANAFMASLAANRRKRGLAASVVHLGAIVGPGYVSRELTAEKRAVLHRSGFSFLSEGDFWEIFAEGVTAGRPNTLATDAKDWGCFEVAAGLRMDDEGDDKKTFWGNPIFQHLTRGGNSQTMADEDDKNGAGRQKALNVSLKVRLAGINSEVEGYKTALEHFVTKLEGTLALPPADNSNMGARRVLAKTPDELGIDSLVAVDMQSWFRKELGVDVPVMKILNAPSIQHLLSSAWELVDTSKSMPNLVPMVEVETETPSRPGQGIASLALSESAASNSISQAMSASTSDSMSTSGITSGITTPPEWSHISSVTSQAAQSASQTTASSTSGADEKWTSSHDIQRTLPMSMAQSRFWFLNFLVQDKSAFNVTTLIRLNSSNHTRLDGNRLEKAFIAVGQQHEAIRTLFYTDPGTKRPFQGILSRFPLRLEHSTLDGDQDDVTTQVQAELNDVRQHVFDLSRGETVRLKLLTVLQPRTSPGRDATSMSQHCAYYLILGYHHIVMDGISQQIFLSELAKAYEHPDSLHVPPTWGGVLQYPEHTIRQMHAAEQDSWAKEINYWRTQFSGNDLPPLLPHLPAFPPSHRGDSGVPSFSSHIVKGPIDPAIKAQVDQVCRRFRVSPSHFYLAVFRAFIFRHCMASHDDPSTSMDMCIGVGDAGRKDPDVQDSLGLFLNLLPLRFRQTESQMAFGDYLLPDTKRVSDLGFANSRLPIDVLVQKVAREAAAGNGGGLFQAFLNYRPPGIQDATTFLGCEAHGEMISAGGNSYDISVDILDSSGAGPSAATATMVMAVNEDMYTAADAEVLKQSYLALLAGFARDPTARIDQPALYIDQDIQEATGAGRGEERQVDASSGWPATVVHRIDDMVALYPDSVALTTVPIHSSAAALPDSVSGLGKDIDMTYSQMDSRIYQIASHLLDQLRTTMADDGQGDGRGPRRIAVLQAPGADRVCSLLAVLRIGVTCVPLESCSTERLVRIARESWIGCVLVDKTTKTEAQDWVASLQGNGTELSLTLIDVSSISPVASRNFGSEVPIQARPLDTALITYTSGSTTGTPRGVPTRHESLTNFLEFTPSTRWWPADPNAEQPQAPLTMLHQSSFAFDMSIAQILACLTHGGRLVIPAPSRDNHDAGGSRVNPLPRQDPSLMGEIILSRGVTFTMATPTEYTAWLRIGGDDIRRAFSSKDEQSRCRWTGAMSGGEPMTPRLVGMFRGVFNSAPFKLVNSYGPCETTFACADGLVSLDGQAKLEAGDPGVGGMSVLPNYTVQIVDRELNPVPCGVLGQVVIGGAGVARGYDGLPAGQGDKFRPSKQTPHCSPLFVRRGWTTEHFSGDLGSLDKQGRLTIYGRTSGQGSTQIKMGGVRMDLVEIEEAVLQTLAPHGVTEVVVSCRDTAYLVAFVVLDCHIKANKLRKVMERVPLPHYMRPSVVKILQAIPRTSSNKIDRARMDALPLQTADDSHPGNAVEKKSGANLEQQLLLLWAELLPGFEVGQSNSNHDFFRAGGNSLALLSLQALVKERLGVAVSVAELFGATSLAHMARLLREKSQKIHTEAVQVTAEELEGIIDWDQETAVPWLPAAVQSRSPFPTKPSHPPRVVGLTGATGHLGREMLRQLVDGIAHPHITHVHCLAVRTLPDTNSPTAPLKSASIVKNGITVTYHQGDLSLPSLGLSSSVAEQVIDSLDAIIHAGADVSFLKPYRALQPANVHSTSEIVRLAVSRLIPVHYISTAGVAGLTVSIAVNGPDTNHHPPQMPVSGYIASKWASEVLLERVSEQYGLPVVVHRPSYITAAAAGAGGNSLVGEESRSSDLTENMIQYAKKTGTVPDLSSWSGYFDSISLEKAADMILREALSPGSDVGTDNIRFVYESGETEVAVRDLGALIMKDMDTPSQLKVVPMEEWVDLVAEAGMNPLLIAYLRQSVVGKRLAFPRLVKSGRR</sequence>
<reference evidence="14" key="2">
    <citation type="submission" date="2023-05" db="EMBL/GenBank/DDBJ databases">
        <authorList>
            <consortium name="Lawrence Berkeley National Laboratory"/>
            <person name="Steindorff A."/>
            <person name="Hensen N."/>
            <person name="Bonometti L."/>
            <person name="Westerberg I."/>
            <person name="Brannstrom I.O."/>
            <person name="Guillou S."/>
            <person name="Cros-Aarteil S."/>
            <person name="Calhoun S."/>
            <person name="Haridas S."/>
            <person name="Kuo A."/>
            <person name="Mondo S."/>
            <person name="Pangilinan J."/>
            <person name="Riley R."/>
            <person name="Labutti K."/>
            <person name="Andreopoulos B."/>
            <person name="Lipzen A."/>
            <person name="Chen C."/>
            <person name="Yanf M."/>
            <person name="Daum C."/>
            <person name="Ng V."/>
            <person name="Clum A."/>
            <person name="Ohm R."/>
            <person name="Martin F."/>
            <person name="Silar P."/>
            <person name="Natvig D."/>
            <person name="Lalanne C."/>
            <person name="Gautier V."/>
            <person name="Ament-Velasquez S.L."/>
            <person name="Kruys A."/>
            <person name="Hutchinson M.I."/>
            <person name="Powell A.J."/>
            <person name="Barry K."/>
            <person name="Miller A.N."/>
            <person name="Grigoriev I.V."/>
            <person name="Debuchy R."/>
            <person name="Gladieux P."/>
            <person name="Thoren M.H."/>
            <person name="Johannesson H."/>
        </authorList>
    </citation>
    <scope>NUCLEOTIDE SEQUENCE</scope>
    <source>
        <strain evidence="14">PSN293</strain>
    </source>
</reference>
<dbReference type="PROSITE" id="PS00606">
    <property type="entry name" value="KS3_1"/>
    <property type="match status" value="1"/>
</dbReference>
<dbReference type="SUPFAM" id="SSF53901">
    <property type="entry name" value="Thiolase-like"/>
    <property type="match status" value="1"/>
</dbReference>
<dbReference type="PROSITE" id="PS50075">
    <property type="entry name" value="CARRIER"/>
    <property type="match status" value="2"/>
</dbReference>
<dbReference type="Gene3D" id="3.40.366.10">
    <property type="entry name" value="Malonyl-Coenzyme A Acyl Carrier Protein, domain 2"/>
    <property type="match status" value="1"/>
</dbReference>
<dbReference type="Pfam" id="PF02801">
    <property type="entry name" value="Ketoacyl-synt_C"/>
    <property type="match status" value="1"/>
</dbReference>
<dbReference type="InterPro" id="IPR016036">
    <property type="entry name" value="Malonyl_transacylase_ACP-bd"/>
</dbReference>
<dbReference type="Gene3D" id="3.30.559.30">
    <property type="entry name" value="Nonribosomal peptide synthetase, condensation domain"/>
    <property type="match status" value="1"/>
</dbReference>
<dbReference type="Pfam" id="PF00698">
    <property type="entry name" value="Acyl_transf_1"/>
    <property type="match status" value="1"/>
</dbReference>
<dbReference type="Pfam" id="PF00501">
    <property type="entry name" value="AMP-binding"/>
    <property type="match status" value="1"/>
</dbReference>
<dbReference type="InterPro" id="IPR020807">
    <property type="entry name" value="PKS_DH"/>
</dbReference>
<dbReference type="Gene3D" id="3.40.47.10">
    <property type="match status" value="1"/>
</dbReference>
<proteinExistence type="predicted"/>
<dbReference type="InterPro" id="IPR009081">
    <property type="entry name" value="PP-bd_ACP"/>
</dbReference>
<keyword evidence="7" id="KW-0560">Oxidoreductase</keyword>
<dbReference type="InterPro" id="IPR014043">
    <property type="entry name" value="Acyl_transferase_dom"/>
</dbReference>
<dbReference type="SMART" id="SM00822">
    <property type="entry name" value="PKS_KR"/>
    <property type="match status" value="1"/>
</dbReference>
<keyword evidence="3" id="KW-0436">Ligase</keyword>
<dbReference type="Pfam" id="PF00109">
    <property type="entry name" value="ketoacyl-synt"/>
    <property type="match status" value="1"/>
</dbReference>
<dbReference type="CDD" id="cd02440">
    <property type="entry name" value="AdoMet_MTases"/>
    <property type="match status" value="1"/>
</dbReference>
<dbReference type="Proteomes" id="UP001301769">
    <property type="component" value="Unassembled WGS sequence"/>
</dbReference>
<feature type="compositionally biased region" description="Low complexity" evidence="10">
    <location>
        <begin position="2733"/>
        <end position="2755"/>
    </location>
</feature>
<evidence type="ECO:0000256" key="5">
    <source>
        <dbReference type="ARBA" id="ARBA00022679"/>
    </source>
</evidence>
<dbReference type="GO" id="GO:0006633">
    <property type="term" value="P:fatty acid biosynthetic process"/>
    <property type="evidence" value="ECO:0007669"/>
    <property type="project" value="InterPro"/>
</dbReference>
<dbReference type="PROSITE" id="PS52004">
    <property type="entry name" value="KS3_2"/>
    <property type="match status" value="1"/>
</dbReference>
<dbReference type="SUPFAM" id="SSF55048">
    <property type="entry name" value="Probable ACP-binding domain of malonyl-CoA ACP transacylase"/>
    <property type="match status" value="1"/>
</dbReference>
<dbReference type="InterPro" id="IPR042104">
    <property type="entry name" value="PKS_dehydratase_sf"/>
</dbReference>
<dbReference type="CDD" id="cd19532">
    <property type="entry name" value="C_PKS-NRPS"/>
    <property type="match status" value="1"/>
</dbReference>
<feature type="domain" description="Carrier" evidence="11">
    <location>
        <begin position="3915"/>
        <end position="3990"/>
    </location>
</feature>
<evidence type="ECO:0000256" key="8">
    <source>
        <dbReference type="ARBA" id="ARBA00023268"/>
    </source>
</evidence>
<dbReference type="InterPro" id="IPR018201">
    <property type="entry name" value="Ketoacyl_synth_AS"/>
</dbReference>
<feature type="region of interest" description="N-terminal hotdog fold" evidence="9">
    <location>
        <begin position="1000"/>
        <end position="1150"/>
    </location>
</feature>
<evidence type="ECO:0000256" key="9">
    <source>
        <dbReference type="PROSITE-ProRule" id="PRU01363"/>
    </source>
</evidence>
<dbReference type="Pfam" id="PF00668">
    <property type="entry name" value="Condensation"/>
    <property type="match status" value="1"/>
</dbReference>
<dbReference type="InterPro" id="IPR050091">
    <property type="entry name" value="PKS_NRPS_Biosynth_Enz"/>
</dbReference>
<keyword evidence="8" id="KW-0511">Multifunctional enzyme</keyword>
<dbReference type="Pfam" id="PF00550">
    <property type="entry name" value="PP-binding"/>
    <property type="match status" value="2"/>
</dbReference>
<reference evidence="14" key="1">
    <citation type="journal article" date="2023" name="Mol. Phylogenet. Evol.">
        <title>Genome-scale phylogeny and comparative genomics of the fungal order Sordariales.</title>
        <authorList>
            <person name="Hensen N."/>
            <person name="Bonometti L."/>
            <person name="Westerberg I."/>
            <person name="Brannstrom I.O."/>
            <person name="Guillou S."/>
            <person name="Cros-Aarteil S."/>
            <person name="Calhoun S."/>
            <person name="Haridas S."/>
            <person name="Kuo A."/>
            <person name="Mondo S."/>
            <person name="Pangilinan J."/>
            <person name="Riley R."/>
            <person name="LaButti K."/>
            <person name="Andreopoulos B."/>
            <person name="Lipzen A."/>
            <person name="Chen C."/>
            <person name="Yan M."/>
            <person name="Daum C."/>
            <person name="Ng V."/>
            <person name="Clum A."/>
            <person name="Steindorff A."/>
            <person name="Ohm R.A."/>
            <person name="Martin F."/>
            <person name="Silar P."/>
            <person name="Natvig D.O."/>
            <person name="Lalanne C."/>
            <person name="Gautier V."/>
            <person name="Ament-Velasquez S.L."/>
            <person name="Kruys A."/>
            <person name="Hutchinson M.I."/>
            <person name="Powell A.J."/>
            <person name="Barry K."/>
            <person name="Miller A.N."/>
            <person name="Grigoriev I.V."/>
            <person name="Debuchy R."/>
            <person name="Gladieux P."/>
            <person name="Hiltunen Thoren M."/>
            <person name="Johannesson H."/>
        </authorList>
    </citation>
    <scope>NUCLEOTIDE SEQUENCE</scope>
    <source>
        <strain evidence="14">PSN293</strain>
    </source>
</reference>
<dbReference type="EMBL" id="MU858135">
    <property type="protein sequence ID" value="KAK4212038.1"/>
    <property type="molecule type" value="Genomic_DNA"/>
</dbReference>
<evidence type="ECO:0000256" key="6">
    <source>
        <dbReference type="ARBA" id="ARBA00022737"/>
    </source>
</evidence>
<dbReference type="GO" id="GO:0008168">
    <property type="term" value="F:methyltransferase activity"/>
    <property type="evidence" value="ECO:0007669"/>
    <property type="project" value="UniProtKB-KW"/>
</dbReference>
<keyword evidence="4" id="KW-0489">Methyltransferase</keyword>
<dbReference type="InterPro" id="IPR049552">
    <property type="entry name" value="PKS_DH_N"/>
</dbReference>
<organism evidence="14 15">
    <name type="scientific">Rhypophila decipiens</name>
    <dbReference type="NCBI Taxonomy" id="261697"/>
    <lineage>
        <taxon>Eukaryota</taxon>
        <taxon>Fungi</taxon>
        <taxon>Dikarya</taxon>
        <taxon>Ascomycota</taxon>
        <taxon>Pezizomycotina</taxon>
        <taxon>Sordariomycetes</taxon>
        <taxon>Sordariomycetidae</taxon>
        <taxon>Sordariales</taxon>
        <taxon>Naviculisporaceae</taxon>
        <taxon>Rhypophila</taxon>
    </lineage>
</organism>
<feature type="region of interest" description="Disordered" evidence="10">
    <location>
        <begin position="2733"/>
        <end position="2791"/>
    </location>
</feature>
<keyword evidence="14" id="KW-0378">Hydrolase</keyword>
<dbReference type="InterPro" id="IPR016039">
    <property type="entry name" value="Thiolase-like"/>
</dbReference>
<dbReference type="SMART" id="SM00826">
    <property type="entry name" value="PKS_DH"/>
    <property type="match status" value="1"/>
</dbReference>
<dbReference type="InterPro" id="IPR014030">
    <property type="entry name" value="Ketoacyl_synth_N"/>
</dbReference>
<dbReference type="Pfam" id="PF07993">
    <property type="entry name" value="NAD_binding_4"/>
    <property type="match status" value="1"/>
</dbReference>
<keyword evidence="2" id="KW-0597">Phosphoprotein</keyword>
<evidence type="ECO:0000256" key="3">
    <source>
        <dbReference type="ARBA" id="ARBA00022598"/>
    </source>
</evidence>
<dbReference type="InterPro" id="IPR016035">
    <property type="entry name" value="Acyl_Trfase/lysoPLipase"/>
</dbReference>
<feature type="active site" description="Proton donor; for dehydratase activity" evidence="9">
    <location>
        <position position="1227"/>
    </location>
</feature>
<protein>
    <submittedName>
        <fullName evidence="14">Acyl transferase/acyl hydrolase/lysophospholipase</fullName>
    </submittedName>
</protein>
<dbReference type="SMART" id="SM00823">
    <property type="entry name" value="PKS_PP"/>
    <property type="match status" value="2"/>
</dbReference>
<feature type="domain" description="Ketosynthase family 3 (KS3)" evidence="12">
    <location>
        <begin position="9"/>
        <end position="447"/>
    </location>
</feature>
<dbReference type="InterPro" id="IPR045851">
    <property type="entry name" value="AMP-bd_C_sf"/>
</dbReference>
<dbReference type="Gene3D" id="3.40.50.12780">
    <property type="entry name" value="N-terminal domain of ligase-like"/>
    <property type="match status" value="1"/>
</dbReference>
<dbReference type="GO" id="GO:0016874">
    <property type="term" value="F:ligase activity"/>
    <property type="evidence" value="ECO:0007669"/>
    <property type="project" value="UniProtKB-KW"/>
</dbReference>
<dbReference type="InterPro" id="IPR000873">
    <property type="entry name" value="AMP-dep_synth/lig_dom"/>
</dbReference>
<dbReference type="GO" id="GO:0016491">
    <property type="term" value="F:oxidoreductase activity"/>
    <property type="evidence" value="ECO:0007669"/>
    <property type="project" value="UniProtKB-KW"/>
</dbReference>
<dbReference type="GO" id="GO:0016787">
    <property type="term" value="F:hydrolase activity"/>
    <property type="evidence" value="ECO:0007669"/>
    <property type="project" value="UniProtKB-KW"/>
</dbReference>
<evidence type="ECO:0000256" key="1">
    <source>
        <dbReference type="ARBA" id="ARBA00022450"/>
    </source>
</evidence>
<feature type="domain" description="Carrier" evidence="11">
    <location>
        <begin position="2607"/>
        <end position="2691"/>
    </location>
</feature>
<dbReference type="Gene3D" id="3.10.129.110">
    <property type="entry name" value="Polyketide synthase dehydratase"/>
    <property type="match status" value="1"/>
</dbReference>
<dbReference type="GO" id="GO:0031177">
    <property type="term" value="F:phosphopantetheine binding"/>
    <property type="evidence" value="ECO:0007669"/>
    <property type="project" value="InterPro"/>
</dbReference>
<dbReference type="SUPFAM" id="SSF53335">
    <property type="entry name" value="S-adenosyl-L-methionine-dependent methyltransferases"/>
    <property type="match status" value="1"/>
</dbReference>
<dbReference type="PANTHER" id="PTHR43775:SF20">
    <property type="entry name" value="HYBRID PKS-NRPS SYNTHETASE APDA"/>
    <property type="match status" value="1"/>
</dbReference>
<dbReference type="Gene3D" id="3.30.300.30">
    <property type="match status" value="1"/>
</dbReference>
<dbReference type="Gene3D" id="3.40.50.720">
    <property type="entry name" value="NAD(P)-binding Rossmann-like Domain"/>
    <property type="match status" value="2"/>
</dbReference>
<evidence type="ECO:0000313" key="14">
    <source>
        <dbReference type="EMBL" id="KAK4212038.1"/>
    </source>
</evidence>
<dbReference type="PROSITE" id="PS52019">
    <property type="entry name" value="PKS_MFAS_DH"/>
    <property type="match status" value="1"/>
</dbReference>
<dbReference type="SMART" id="SM00827">
    <property type="entry name" value="PKS_AT"/>
    <property type="match status" value="1"/>
</dbReference>
<gene>
    <name evidence="14" type="ORF">QBC37DRAFT_288835</name>
</gene>
<dbReference type="InterPro" id="IPR023213">
    <property type="entry name" value="CAT-like_dom_sf"/>
</dbReference>
<dbReference type="SUPFAM" id="SSF47336">
    <property type="entry name" value="ACP-like"/>
    <property type="match status" value="2"/>
</dbReference>
<dbReference type="InterPro" id="IPR029063">
    <property type="entry name" value="SAM-dependent_MTases_sf"/>
</dbReference>
<keyword evidence="6" id="KW-0677">Repeat</keyword>
<dbReference type="Pfam" id="PF08659">
    <property type="entry name" value="KR"/>
    <property type="match status" value="1"/>
</dbReference>
<feature type="compositionally biased region" description="Low complexity" evidence="10">
    <location>
        <begin position="2763"/>
        <end position="2782"/>
    </location>
</feature>